<dbReference type="InParanoid" id="B0DMH1"/>
<accession>B0DMH1</accession>
<gene>
    <name evidence="1" type="ORF">LACBIDRAFT_304852</name>
</gene>
<dbReference type="OrthoDB" id="3685327at2759"/>
<proteinExistence type="predicted"/>
<keyword evidence="2" id="KW-1185">Reference proteome</keyword>
<dbReference type="RefSeq" id="XP_001885180.1">
    <property type="nucleotide sequence ID" value="XM_001885145.1"/>
</dbReference>
<dbReference type="GeneID" id="6080804"/>
<name>B0DMH1_LACBS</name>
<reference evidence="1 2" key="1">
    <citation type="journal article" date="2008" name="Nature">
        <title>The genome of Laccaria bicolor provides insights into mycorrhizal symbiosis.</title>
        <authorList>
            <person name="Martin F."/>
            <person name="Aerts A."/>
            <person name="Ahren D."/>
            <person name="Brun A."/>
            <person name="Danchin E.G.J."/>
            <person name="Duchaussoy F."/>
            <person name="Gibon J."/>
            <person name="Kohler A."/>
            <person name="Lindquist E."/>
            <person name="Pereda V."/>
            <person name="Salamov A."/>
            <person name="Shapiro H.J."/>
            <person name="Wuyts J."/>
            <person name="Blaudez D."/>
            <person name="Buee M."/>
            <person name="Brokstein P."/>
            <person name="Canbaeck B."/>
            <person name="Cohen D."/>
            <person name="Courty P.E."/>
            <person name="Coutinho P.M."/>
            <person name="Delaruelle C."/>
            <person name="Detter J.C."/>
            <person name="Deveau A."/>
            <person name="DiFazio S."/>
            <person name="Duplessis S."/>
            <person name="Fraissinet-Tachet L."/>
            <person name="Lucic E."/>
            <person name="Frey-Klett P."/>
            <person name="Fourrey C."/>
            <person name="Feussner I."/>
            <person name="Gay G."/>
            <person name="Grimwood J."/>
            <person name="Hoegger P.J."/>
            <person name="Jain P."/>
            <person name="Kilaru S."/>
            <person name="Labbe J."/>
            <person name="Lin Y.C."/>
            <person name="Legue V."/>
            <person name="Le Tacon F."/>
            <person name="Marmeisse R."/>
            <person name="Melayah D."/>
            <person name="Montanini B."/>
            <person name="Muratet M."/>
            <person name="Nehls U."/>
            <person name="Niculita-Hirzel H."/>
            <person name="Oudot-Le Secq M.P."/>
            <person name="Peter M."/>
            <person name="Quesneville H."/>
            <person name="Rajashekar B."/>
            <person name="Reich M."/>
            <person name="Rouhier N."/>
            <person name="Schmutz J."/>
            <person name="Yin T."/>
            <person name="Chalot M."/>
            <person name="Henrissat B."/>
            <person name="Kuees U."/>
            <person name="Lucas S."/>
            <person name="Van de Peer Y."/>
            <person name="Podila G.K."/>
            <person name="Polle A."/>
            <person name="Pukkila P.J."/>
            <person name="Richardson P.M."/>
            <person name="Rouze P."/>
            <person name="Sanders I.R."/>
            <person name="Stajich J.E."/>
            <person name="Tunlid A."/>
            <person name="Tuskan G."/>
            <person name="Grigoriev I.V."/>
        </authorList>
    </citation>
    <scope>NUCLEOTIDE SEQUENCE [LARGE SCALE GENOMIC DNA]</scope>
    <source>
        <strain evidence="2">S238N-H82 / ATCC MYA-4686</strain>
    </source>
</reference>
<dbReference type="Proteomes" id="UP000001194">
    <property type="component" value="Unassembled WGS sequence"/>
</dbReference>
<dbReference type="KEGG" id="lbc:LACBIDRAFT_304852"/>
<dbReference type="AlphaFoldDB" id="B0DMH1"/>
<protein>
    <submittedName>
        <fullName evidence="1">Predicted protein</fullName>
    </submittedName>
</protein>
<dbReference type="EMBL" id="DS547119">
    <property type="protein sequence ID" value="EDR04289.1"/>
    <property type="molecule type" value="Genomic_DNA"/>
</dbReference>
<evidence type="ECO:0000313" key="1">
    <source>
        <dbReference type="EMBL" id="EDR04289.1"/>
    </source>
</evidence>
<dbReference type="HOGENOM" id="CLU_2638492_0_0_1"/>
<organism evidence="2">
    <name type="scientific">Laccaria bicolor (strain S238N-H82 / ATCC MYA-4686)</name>
    <name type="common">Bicoloured deceiver</name>
    <name type="synonym">Laccaria laccata var. bicolor</name>
    <dbReference type="NCBI Taxonomy" id="486041"/>
    <lineage>
        <taxon>Eukaryota</taxon>
        <taxon>Fungi</taxon>
        <taxon>Dikarya</taxon>
        <taxon>Basidiomycota</taxon>
        <taxon>Agaricomycotina</taxon>
        <taxon>Agaricomycetes</taxon>
        <taxon>Agaricomycetidae</taxon>
        <taxon>Agaricales</taxon>
        <taxon>Agaricineae</taxon>
        <taxon>Hydnangiaceae</taxon>
        <taxon>Laccaria</taxon>
    </lineage>
</organism>
<evidence type="ECO:0000313" key="2">
    <source>
        <dbReference type="Proteomes" id="UP000001194"/>
    </source>
</evidence>
<sequence>MVQEHFVICHPENSTTQFIGDRDVDWGHSHHEIDMDFGGQAWVGDGIYLNNVRHLVVLATITIFSIQWPYSGIDIDN</sequence>